<feature type="compositionally biased region" description="Basic and acidic residues" evidence="1">
    <location>
        <begin position="1195"/>
        <end position="1207"/>
    </location>
</feature>
<reference evidence="2" key="1">
    <citation type="submission" date="2019-02" db="EMBL/GenBank/DDBJ databases">
        <authorList>
            <person name="Gruber-Vodicka R. H."/>
            <person name="Seah K. B. B."/>
        </authorList>
    </citation>
    <scope>NUCLEOTIDE SEQUENCE</scope>
    <source>
        <strain evidence="2">BECK_DK161</strain>
    </source>
</reference>
<feature type="compositionally biased region" description="Pro residues" evidence="1">
    <location>
        <begin position="1237"/>
        <end position="1246"/>
    </location>
</feature>
<dbReference type="InterPro" id="IPR015919">
    <property type="entry name" value="Cadherin-like_sf"/>
</dbReference>
<proteinExistence type="predicted"/>
<dbReference type="EMBL" id="CAADEY010000005">
    <property type="protein sequence ID" value="VFJ43320.1"/>
    <property type="molecule type" value="Genomic_DNA"/>
</dbReference>
<gene>
    <name evidence="2" type="ORF">BECKDK2373C_GA0170839_100518</name>
</gene>
<dbReference type="GO" id="GO:0016020">
    <property type="term" value="C:membrane"/>
    <property type="evidence" value="ECO:0007669"/>
    <property type="project" value="InterPro"/>
</dbReference>
<feature type="region of interest" description="Disordered" evidence="1">
    <location>
        <begin position="1194"/>
        <end position="1278"/>
    </location>
</feature>
<dbReference type="SUPFAM" id="SSF49313">
    <property type="entry name" value="Cadherin-like"/>
    <property type="match status" value="1"/>
</dbReference>
<evidence type="ECO:0000313" key="2">
    <source>
        <dbReference type="EMBL" id="VFJ43320.1"/>
    </source>
</evidence>
<organism evidence="2">
    <name type="scientific">Candidatus Kentrum sp. DK</name>
    <dbReference type="NCBI Taxonomy" id="2126562"/>
    <lineage>
        <taxon>Bacteria</taxon>
        <taxon>Pseudomonadati</taxon>
        <taxon>Pseudomonadota</taxon>
        <taxon>Gammaproteobacteria</taxon>
        <taxon>Candidatus Kentrum</taxon>
    </lineage>
</organism>
<accession>A0A450RW25</accession>
<sequence length="1529" mass="166799">MIQRRQNAASSYWEQLSLEPRIMFDASAAESAEGNGESTAENKPTKYLSLFGNAFVPDFKSGPNYAMVHKHHVAIEVGYDSGEKKGKDYYSRLNTPFMENETVDEDGNPFYRPYVDESSSYGVAYPRFHQLDYSGGSLLFFAETADGHEELVFDENDYFYQESLKHYLITLVSDDSGAEDTVSVTRENNPAADINGDGFVETVYFYSKQDPLDPSSNITQKKVGTINEINNGRNGRPLQIDLIQAESFYNGGFESEPFNIIANLQESGWILPTTDEEGKIESGAGVVTVLDGALPEPNENYMLPVESYREELPSGVSLADNKAHLAADMAITIDSHHKTEGDYSLALLSDNLVVEKTGELIHGPYIVTSELFLFESDLIHFDWVSFSHNEGDSSEAFVYLVDVTEGRDPNDRNNQVLLHEFSDLSDKHPKHLGLPWKSVDESVSKEGYYRLVFLSGTVDYTVGSAAGSSFYIDNLTTKGTEVIGGNVLTEIAEQILIGNDSDDLWPAGFMGLHTTAAPDDSAPTEDYYAWFSVQVTNDAPVITINGKPNDTDPVSYAQSMSNEWKRIGTGISITDIDDINLASAEISITKNFNGNIDELGFEGREYDAANDIWTFDGNDNIQGSYDAVNNTWTFNNGITSSYDGTNGTLTLEATEGAPLTAFRDTLRQVSYRTDLSDPGHSTDNREITFTITDTNTDGYGGDVIPWNMQMGWSPDNNYALSASVTRAILLDRSNSEPELRGIGDTVYTEGDAPLPIAGALVLEDAEDPDTIVKATVSIEEGFQAEEDELGLAGRYDEASKEWIIDKAVVDADADIIGSYDETKGEWTFGNITITYDQSGENRKLIMLTETGKAASETEFQNLLRSVTYRNISEHPTQSPSRTIEFSVTDGNAAGTGGDNPGPLTGFENCTIEVMPVNDPITIPVFPNTEPDSPIEGMEDHPLILRSQEGSDWIEIEDPDAGEQYVTVTLQVEAGDARMEGSTLTLLDSLEPLDETKFGLLDFGLGIGDGRKDFQMTFTGKLSVVNEVLDGGIIFSPPENAYGTASIQIHVSDLGNSGPAGAPSETTATEIIYVDILPVNDPPRLIIRGSPLEYAEVMANANLENGEALLLFSDPENATLTLSDDDDDYIVSAAIEITDGFRNGEDRLELIGPLPDTIEATHSENWKKWELQSKDPNGAPIDDFQTALRLASYRNLSEDGPTRGDRVIDFLPTDGNSNGDADGPLKGIGKLIIDMEDIPPPPPPGPGPTDNGISGDSGSGESSTLDSNEPSVTVINPSDDSLYTPIPLASLDSHPSGFTQGGDENYPVLVSDSPIISSMVSMAPRGAERAPDAIVCDGPDGDRLALNREIEDVMILIGKNFEFSIPYDVFIHTNPDAEIQLQAKRIDGVPFPDWLRFYPETGTFTGVVPPVWTKETIVVELIARDARSGCEVSTSFNFCTVNDKMQECQSEQAEGWDKQWENENSGGNGIPHTDGKLPIQSTVLPEALEQRVCRSAFSTQLSMAGRTGFETRQAAFAALIDGQGFSSHFL</sequence>
<protein>
    <recommendedName>
        <fullName evidence="3">Dystroglycan-type cadherin-like domain-containing protein</fullName>
    </recommendedName>
</protein>
<feature type="compositionally biased region" description="Low complexity" evidence="1">
    <location>
        <begin position="1247"/>
        <end position="1266"/>
    </location>
</feature>
<dbReference type="Gene3D" id="2.60.40.10">
    <property type="entry name" value="Immunoglobulins"/>
    <property type="match status" value="1"/>
</dbReference>
<feature type="compositionally biased region" description="Polar residues" evidence="1">
    <location>
        <begin position="1267"/>
        <end position="1278"/>
    </location>
</feature>
<dbReference type="InterPro" id="IPR013783">
    <property type="entry name" value="Ig-like_fold"/>
</dbReference>
<evidence type="ECO:0008006" key="3">
    <source>
        <dbReference type="Google" id="ProtNLM"/>
    </source>
</evidence>
<evidence type="ECO:0000256" key="1">
    <source>
        <dbReference type="SAM" id="MobiDB-lite"/>
    </source>
</evidence>
<dbReference type="GO" id="GO:0005509">
    <property type="term" value="F:calcium ion binding"/>
    <property type="evidence" value="ECO:0007669"/>
    <property type="project" value="InterPro"/>
</dbReference>
<name>A0A450RW25_9GAMM</name>